<dbReference type="SUPFAM" id="SSF50978">
    <property type="entry name" value="WD40 repeat-like"/>
    <property type="match status" value="1"/>
</dbReference>
<keyword evidence="5" id="KW-1185">Reference proteome</keyword>
<reference evidence="4" key="2">
    <citation type="journal article" date="2023" name="Science">
        <title>Genomic signatures of disease resistance in endangered staghorn corals.</title>
        <authorList>
            <person name="Vollmer S.V."/>
            <person name="Selwyn J.D."/>
            <person name="Despard B.A."/>
            <person name="Roesel C.L."/>
        </authorList>
    </citation>
    <scope>NUCLEOTIDE SEQUENCE</scope>
    <source>
        <strain evidence="4">K2</strain>
    </source>
</reference>
<dbReference type="EMBL" id="JARQWQ010000106">
    <property type="protein sequence ID" value="KAK2550769.1"/>
    <property type="molecule type" value="Genomic_DNA"/>
</dbReference>
<accession>A0AAD9PX93</accession>
<dbReference type="InterPro" id="IPR036322">
    <property type="entry name" value="WD40_repeat_dom_sf"/>
</dbReference>
<dbReference type="Pfam" id="PF23761">
    <property type="entry name" value="Beta-prop_DCAF4"/>
    <property type="match status" value="1"/>
</dbReference>
<evidence type="ECO:0000256" key="2">
    <source>
        <dbReference type="ARBA" id="ARBA00022737"/>
    </source>
</evidence>
<dbReference type="InterPro" id="IPR015943">
    <property type="entry name" value="WD40/YVTN_repeat-like_dom_sf"/>
</dbReference>
<dbReference type="GO" id="GO:0080008">
    <property type="term" value="C:Cul4-RING E3 ubiquitin ligase complex"/>
    <property type="evidence" value="ECO:0007669"/>
    <property type="project" value="TreeGrafter"/>
</dbReference>
<organism evidence="4 5">
    <name type="scientific">Acropora cervicornis</name>
    <name type="common">Staghorn coral</name>
    <dbReference type="NCBI Taxonomy" id="6130"/>
    <lineage>
        <taxon>Eukaryota</taxon>
        <taxon>Metazoa</taxon>
        <taxon>Cnidaria</taxon>
        <taxon>Anthozoa</taxon>
        <taxon>Hexacorallia</taxon>
        <taxon>Scleractinia</taxon>
        <taxon>Astrocoeniina</taxon>
        <taxon>Acroporidae</taxon>
        <taxon>Acropora</taxon>
    </lineage>
</organism>
<proteinExistence type="predicted"/>
<evidence type="ECO:0000256" key="1">
    <source>
        <dbReference type="ARBA" id="ARBA00022574"/>
    </source>
</evidence>
<evidence type="ECO:0000256" key="3">
    <source>
        <dbReference type="PROSITE-ProRule" id="PRU00221"/>
    </source>
</evidence>
<dbReference type="InterPro" id="IPR001680">
    <property type="entry name" value="WD40_rpt"/>
</dbReference>
<evidence type="ECO:0000313" key="4">
    <source>
        <dbReference type="EMBL" id="KAK2550769.1"/>
    </source>
</evidence>
<dbReference type="Proteomes" id="UP001249851">
    <property type="component" value="Unassembled WGS sequence"/>
</dbReference>
<dbReference type="PANTHER" id="PTHR44472">
    <property type="entry name" value="DDB1- AND CUL4-ASSOCIATED FACTOR 4-RELATED"/>
    <property type="match status" value="1"/>
</dbReference>
<gene>
    <name evidence="4" type="ORF">P5673_028446</name>
</gene>
<dbReference type="SMART" id="SM00320">
    <property type="entry name" value="WD40"/>
    <property type="match status" value="2"/>
</dbReference>
<dbReference type="InterPro" id="IPR019775">
    <property type="entry name" value="WD40_repeat_CS"/>
</dbReference>
<protein>
    <submittedName>
        <fullName evidence="4">DDB1- and CUL4-associated factor 4-like protein 2</fullName>
    </submittedName>
</protein>
<dbReference type="PROSITE" id="PS50294">
    <property type="entry name" value="WD_REPEATS_REGION"/>
    <property type="match status" value="1"/>
</dbReference>
<evidence type="ECO:0000313" key="5">
    <source>
        <dbReference type="Proteomes" id="UP001249851"/>
    </source>
</evidence>
<keyword evidence="1 3" id="KW-0853">WD repeat</keyword>
<sequence length="326" mass="36789">MCTLHVCLSNRRDLLEKLSRLLKVKQKFSLRPDGDCIGLPLVRRLECDLSHEKLLTLYVIRRNLYETEEIIGFHSLTNDKNSNLEFSSQFSYVIASGKVTGLLWSPHESTKDFFIVSSLGQGRESGETLLLKSDFSWTGAYRLLVTAVEDGRKFSLRCFSLYQSPILYNGSRDGIIRTCDIRMTVSDNWPVLCMRQGVLASVTCIRALRDGNYLLSSGLDGSLKMWDLRARACVQNYQGHINEITHKLPFHVDPTESLIFAAGQDLMTRIWSISSGELLHYIPFPENVDKSENPIPALYYSDAFGGRGGMPGLLQGAGESIYFYSF</sequence>
<feature type="repeat" description="WD" evidence="3">
    <location>
        <begin position="195"/>
        <end position="236"/>
    </location>
</feature>
<reference evidence="4" key="1">
    <citation type="journal article" date="2023" name="G3 (Bethesda)">
        <title>Whole genome assembly and annotation of the endangered Caribbean coral Acropora cervicornis.</title>
        <authorList>
            <person name="Selwyn J.D."/>
            <person name="Vollmer S.V."/>
        </authorList>
    </citation>
    <scope>NUCLEOTIDE SEQUENCE</scope>
    <source>
        <strain evidence="4">K2</strain>
    </source>
</reference>
<dbReference type="PROSITE" id="PS50082">
    <property type="entry name" value="WD_REPEATS_2"/>
    <property type="match status" value="1"/>
</dbReference>
<comment type="caution">
    <text evidence="4">The sequence shown here is derived from an EMBL/GenBank/DDBJ whole genome shotgun (WGS) entry which is preliminary data.</text>
</comment>
<dbReference type="PROSITE" id="PS00678">
    <property type="entry name" value="WD_REPEATS_1"/>
    <property type="match status" value="1"/>
</dbReference>
<keyword evidence="2" id="KW-0677">Repeat</keyword>
<dbReference type="InterPro" id="IPR052254">
    <property type="entry name" value="CUL4-DDB1_E3_ligase_receptor"/>
</dbReference>
<dbReference type="AlphaFoldDB" id="A0AAD9PX93"/>
<name>A0AAD9PX93_ACRCE</name>
<dbReference type="PANTHER" id="PTHR44472:SF1">
    <property type="entry name" value="DDB1 AND CUL4 ASSOCIATED FACTOR 4"/>
    <property type="match status" value="1"/>
</dbReference>
<dbReference type="Gene3D" id="2.130.10.10">
    <property type="entry name" value="YVTN repeat-like/Quinoprotein amine dehydrogenase"/>
    <property type="match status" value="1"/>
</dbReference>